<organism evidence="2 3">
    <name type="scientific">Rhizophagus irregularis (strain DAOM 197198w)</name>
    <name type="common">Glomus intraradices</name>
    <dbReference type="NCBI Taxonomy" id="1432141"/>
    <lineage>
        <taxon>Eukaryota</taxon>
        <taxon>Fungi</taxon>
        <taxon>Fungi incertae sedis</taxon>
        <taxon>Mucoromycota</taxon>
        <taxon>Glomeromycotina</taxon>
        <taxon>Glomeromycetes</taxon>
        <taxon>Glomerales</taxon>
        <taxon>Glomeraceae</taxon>
        <taxon>Rhizophagus</taxon>
    </lineage>
</organism>
<proteinExistence type="predicted"/>
<comment type="caution">
    <text evidence="2">The sequence shown here is derived from an EMBL/GenBank/DDBJ whole genome shotgun (WGS) entry which is preliminary data.</text>
</comment>
<keyword evidence="3" id="KW-1185">Reference proteome</keyword>
<sequence length="278" mass="32437">MSQDLLNYVLTRVEEDERENVFINREEQSNVIDEEGRNDIITNEKGRNDIITNEEELNNIITNEGERNNIIENEEKLDIIVNKESNSTIMDENERNMITDMEELCIIDKSERNVITDMEEFNIYEQNIITHMEELNIIDETITDEGDIIDGQVNNVKSIEEIYKMGDIITNEKTKGKLNNEEKFDEQLNELAENIETKENKKENLKTISPTIRYSPYNPVSSIFITPKRNAAFTVEDYLNNLKGTQNMRITEKTNKKIESLIKNVNKSIELILKIPLK</sequence>
<gene>
    <name evidence="2" type="ORF">RirG_006930</name>
</gene>
<dbReference type="HOGENOM" id="CLU_1001654_0_0_1"/>
<evidence type="ECO:0000313" key="2">
    <source>
        <dbReference type="EMBL" id="EXX79305.1"/>
    </source>
</evidence>
<evidence type="ECO:0000256" key="1">
    <source>
        <dbReference type="SAM" id="Coils"/>
    </source>
</evidence>
<dbReference type="STRING" id="1432141.A0A015KI29"/>
<dbReference type="Proteomes" id="UP000022910">
    <property type="component" value="Unassembled WGS sequence"/>
</dbReference>
<name>A0A015KI29_RHIIW</name>
<feature type="coiled-coil region" evidence="1">
    <location>
        <begin position="181"/>
        <end position="208"/>
    </location>
</feature>
<evidence type="ECO:0000313" key="3">
    <source>
        <dbReference type="Proteomes" id="UP000022910"/>
    </source>
</evidence>
<protein>
    <submittedName>
        <fullName evidence="2">Uncharacterized protein</fullName>
    </submittedName>
</protein>
<dbReference type="EMBL" id="JEMT01004430">
    <property type="protein sequence ID" value="EXX79305.1"/>
    <property type="molecule type" value="Genomic_DNA"/>
</dbReference>
<reference evidence="2 3" key="1">
    <citation type="submission" date="2014-02" db="EMBL/GenBank/DDBJ databases">
        <title>Single nucleus genome sequencing reveals high similarity among nuclei of an endomycorrhizal fungus.</title>
        <authorList>
            <person name="Lin K."/>
            <person name="Geurts R."/>
            <person name="Zhang Z."/>
            <person name="Limpens E."/>
            <person name="Saunders D.G."/>
            <person name="Mu D."/>
            <person name="Pang E."/>
            <person name="Cao H."/>
            <person name="Cha H."/>
            <person name="Lin T."/>
            <person name="Zhou Q."/>
            <person name="Shang Y."/>
            <person name="Li Y."/>
            <person name="Ivanov S."/>
            <person name="Sharma T."/>
            <person name="Velzen R.V."/>
            <person name="Ruijter N.D."/>
            <person name="Aanen D.K."/>
            <person name="Win J."/>
            <person name="Kamoun S."/>
            <person name="Bisseling T."/>
            <person name="Huang S."/>
        </authorList>
    </citation>
    <scope>NUCLEOTIDE SEQUENCE [LARGE SCALE GENOMIC DNA]</scope>
    <source>
        <strain evidence="3">DAOM197198w</strain>
    </source>
</reference>
<dbReference type="AlphaFoldDB" id="A0A015KI29"/>
<dbReference type="OrthoDB" id="2196114at2759"/>
<accession>A0A015KI29</accession>
<keyword evidence="1" id="KW-0175">Coiled coil</keyword>